<feature type="transmembrane region" description="Helical" evidence="5">
    <location>
        <begin position="217"/>
        <end position="236"/>
    </location>
</feature>
<evidence type="ECO:0000256" key="3">
    <source>
        <dbReference type="ARBA" id="ARBA00022989"/>
    </source>
</evidence>
<feature type="transmembrane region" description="Helical" evidence="5">
    <location>
        <begin position="362"/>
        <end position="380"/>
    </location>
</feature>
<feature type="transmembrane region" description="Helical" evidence="5">
    <location>
        <begin position="115"/>
        <end position="133"/>
    </location>
</feature>
<feature type="transmembrane region" description="Helical" evidence="5">
    <location>
        <begin position="29"/>
        <end position="47"/>
    </location>
</feature>
<dbReference type="GO" id="GO:0016020">
    <property type="term" value="C:membrane"/>
    <property type="evidence" value="ECO:0007669"/>
    <property type="project" value="UniProtKB-SubCell"/>
</dbReference>
<evidence type="ECO:0000256" key="2">
    <source>
        <dbReference type="ARBA" id="ARBA00022692"/>
    </source>
</evidence>
<feature type="transmembrane region" description="Helical" evidence="5">
    <location>
        <begin position="195"/>
        <end position="211"/>
    </location>
</feature>
<dbReference type="EMBL" id="PEXI01000010">
    <property type="protein sequence ID" value="PIU24595.1"/>
    <property type="molecule type" value="Genomic_DNA"/>
</dbReference>
<sequence>MTLIAVLISLLLLPAYIFRFSVFNLPTNVFEVVAGISILIFIIERLIKFKFRLSAFKKLQFGFWPAYIVILSAIVGVVIAPDKTTALGILKGWFLLPALLYFVIINTFEKKNLRLLTIPLFVSLMLVSLWAILQRLGVISTLFYQVGDSGFVDYLNRFRAFGPFESPNYLAMFLVPAIFITLPILEFFGKTVDRVLILVFYLFPLFALYASHSLGGLLAFGFATVSFFAVSLVKTYRARLLNSGGKITSLAAALVISAVGFAAIFSSISSDTYSNSIRKDIYHYSFSLIKSHPFLGIGLGEFQKAVGQISISNLGFQTYGLSYALHPHNLFLAFWLYTGLVGFLAFPYLLGSFFWRLGRRGGDILFIAAVFSSMVAILIHGLVDSTYFKNDLSIIFWLLLAAATILGVKDRKPEQKTS</sequence>
<dbReference type="AlphaFoldDB" id="A0A2M6YD17"/>
<feature type="domain" description="O-antigen ligase-related" evidence="6">
    <location>
        <begin position="201"/>
        <end position="346"/>
    </location>
</feature>
<dbReference type="InterPro" id="IPR007016">
    <property type="entry name" value="O-antigen_ligase-rel_domated"/>
</dbReference>
<evidence type="ECO:0000259" key="6">
    <source>
        <dbReference type="Pfam" id="PF04932"/>
    </source>
</evidence>
<dbReference type="Pfam" id="PF04932">
    <property type="entry name" value="Wzy_C"/>
    <property type="match status" value="1"/>
</dbReference>
<reference evidence="8" key="1">
    <citation type="submission" date="2017-09" db="EMBL/GenBank/DDBJ databases">
        <title>Depth-based differentiation of microbial function through sediment-hosted aquifers and enrichment of novel symbionts in the deep terrestrial subsurface.</title>
        <authorList>
            <person name="Probst A.J."/>
            <person name="Ladd B."/>
            <person name="Jarett J.K."/>
            <person name="Geller-Mcgrath D.E."/>
            <person name="Sieber C.M.K."/>
            <person name="Emerson J.B."/>
            <person name="Anantharaman K."/>
            <person name="Thomas B.C."/>
            <person name="Malmstrom R."/>
            <person name="Stieglmeier M."/>
            <person name="Klingl A."/>
            <person name="Woyke T."/>
            <person name="Ryan C.M."/>
            <person name="Banfield J.F."/>
        </authorList>
    </citation>
    <scope>NUCLEOTIDE SEQUENCE [LARGE SCALE GENOMIC DNA]</scope>
</reference>
<evidence type="ECO:0000256" key="1">
    <source>
        <dbReference type="ARBA" id="ARBA00004141"/>
    </source>
</evidence>
<accession>A0A2M6YD17</accession>
<feature type="transmembrane region" description="Helical" evidence="5">
    <location>
        <begin position="248"/>
        <end position="268"/>
    </location>
</feature>
<keyword evidence="4 5" id="KW-0472">Membrane</keyword>
<comment type="caution">
    <text evidence="7">The sequence shown here is derived from an EMBL/GenBank/DDBJ whole genome shotgun (WGS) entry which is preliminary data.</text>
</comment>
<evidence type="ECO:0000256" key="4">
    <source>
        <dbReference type="ARBA" id="ARBA00023136"/>
    </source>
</evidence>
<evidence type="ECO:0000313" key="8">
    <source>
        <dbReference type="Proteomes" id="UP000229896"/>
    </source>
</evidence>
<comment type="subcellular location">
    <subcellularLocation>
        <location evidence="1">Membrane</location>
        <topology evidence="1">Multi-pass membrane protein</topology>
    </subcellularLocation>
</comment>
<feature type="transmembrane region" description="Helical" evidence="5">
    <location>
        <begin position="392"/>
        <end position="408"/>
    </location>
</feature>
<feature type="transmembrane region" description="Helical" evidence="5">
    <location>
        <begin position="86"/>
        <end position="108"/>
    </location>
</feature>
<organism evidence="7 8">
    <name type="scientific">Candidatus Berkelbacteria bacterium CG08_land_8_20_14_0_20_39_8</name>
    <dbReference type="NCBI Taxonomy" id="1974511"/>
    <lineage>
        <taxon>Bacteria</taxon>
        <taxon>Candidatus Berkelbacteria</taxon>
    </lineage>
</organism>
<protein>
    <recommendedName>
        <fullName evidence="6">O-antigen ligase-related domain-containing protein</fullName>
    </recommendedName>
</protein>
<feature type="transmembrane region" description="Helical" evidence="5">
    <location>
        <begin position="59"/>
        <end position="80"/>
    </location>
</feature>
<dbReference type="PANTHER" id="PTHR37422">
    <property type="entry name" value="TEICHURONIC ACID BIOSYNTHESIS PROTEIN TUAE"/>
    <property type="match status" value="1"/>
</dbReference>
<keyword evidence="2 5" id="KW-0812">Transmembrane</keyword>
<dbReference type="PANTHER" id="PTHR37422:SF13">
    <property type="entry name" value="LIPOPOLYSACCHARIDE BIOSYNTHESIS PROTEIN PA4999-RELATED"/>
    <property type="match status" value="1"/>
</dbReference>
<gene>
    <name evidence="7" type="ORF">COT12_00215</name>
</gene>
<evidence type="ECO:0000313" key="7">
    <source>
        <dbReference type="EMBL" id="PIU24595.1"/>
    </source>
</evidence>
<keyword evidence="3 5" id="KW-1133">Transmembrane helix</keyword>
<proteinExistence type="predicted"/>
<dbReference type="Proteomes" id="UP000229896">
    <property type="component" value="Unassembled WGS sequence"/>
</dbReference>
<evidence type="ECO:0000256" key="5">
    <source>
        <dbReference type="SAM" id="Phobius"/>
    </source>
</evidence>
<name>A0A2M6YD17_9BACT</name>
<feature type="transmembrane region" description="Helical" evidence="5">
    <location>
        <begin position="330"/>
        <end position="350"/>
    </location>
</feature>
<feature type="transmembrane region" description="Helical" evidence="5">
    <location>
        <begin position="169"/>
        <end position="188"/>
    </location>
</feature>
<dbReference type="InterPro" id="IPR051533">
    <property type="entry name" value="WaaL-like"/>
</dbReference>